<reference evidence="10 11" key="1">
    <citation type="journal article" date="2016" name="Nat. Commun.">
        <title>Thousands of microbial genomes shed light on interconnected biogeochemical processes in an aquifer system.</title>
        <authorList>
            <person name="Anantharaman K."/>
            <person name="Brown C.T."/>
            <person name="Hug L.A."/>
            <person name="Sharon I."/>
            <person name="Castelle C.J."/>
            <person name="Probst A.J."/>
            <person name="Thomas B.C."/>
            <person name="Singh A."/>
            <person name="Wilkins M.J."/>
            <person name="Karaoz U."/>
            <person name="Brodie E.L."/>
            <person name="Williams K.H."/>
            <person name="Hubbard S.S."/>
            <person name="Banfield J.F."/>
        </authorList>
    </citation>
    <scope>NUCLEOTIDE SEQUENCE [LARGE SCALE GENOMIC DNA]</scope>
</reference>
<keyword evidence="7 9" id="KW-0687">Ribonucleoprotein</keyword>
<comment type="similarity">
    <text evidence="1 9">Belongs to the universal ribosomal protein uL1 family.</text>
</comment>
<name>A0A1G1WWK6_9BACT</name>
<dbReference type="GO" id="GO:0006412">
    <property type="term" value="P:translation"/>
    <property type="evidence" value="ECO:0007669"/>
    <property type="project" value="UniProtKB-UniRule"/>
</dbReference>
<dbReference type="CDD" id="cd00403">
    <property type="entry name" value="Ribosomal_L1"/>
    <property type="match status" value="1"/>
</dbReference>
<comment type="caution">
    <text evidence="10">The sequence shown here is derived from an EMBL/GenBank/DDBJ whole genome shotgun (WGS) entry which is preliminary data.</text>
</comment>
<sequence length="230" mass="25280">MKKIRSRRYQTLISEIDKSKTYPLEDAIDLVKRSSNTKFDATLEAHINLHLDVTKADQQVRSTVLLPHGSGKEPKILVFTQSPDVELKQSGVVIGDKQTVSDIINTGKISFDKVVATPEMMPVLTPAAKVLGPRGLMPNPKTGTVTTDLKKTIQELKSGLIEFKTGKSPIIHAIIGKASFEKEKLVENFKVLLDSINRSRPKGTKGDLIVSIYLTTTMSPSVRVDSSSLK</sequence>
<evidence type="ECO:0000256" key="3">
    <source>
        <dbReference type="ARBA" id="ARBA00022730"/>
    </source>
</evidence>
<dbReference type="GO" id="GO:0015934">
    <property type="term" value="C:large ribosomal subunit"/>
    <property type="evidence" value="ECO:0007669"/>
    <property type="project" value="InterPro"/>
</dbReference>
<comment type="subunit">
    <text evidence="9">Part of the 50S ribosomal subunit.</text>
</comment>
<proteinExistence type="inferred from homology"/>
<keyword evidence="9" id="KW-0820">tRNA-binding</keyword>
<dbReference type="STRING" id="1802605.A3A61_02765"/>
<dbReference type="GO" id="GO:0019843">
    <property type="term" value="F:rRNA binding"/>
    <property type="evidence" value="ECO:0007669"/>
    <property type="project" value="UniProtKB-UniRule"/>
</dbReference>
<keyword evidence="6 9" id="KW-0689">Ribosomal protein</keyword>
<dbReference type="NCBIfam" id="TIGR01169">
    <property type="entry name" value="rplA_bact"/>
    <property type="match status" value="1"/>
</dbReference>
<comment type="function">
    <text evidence="9">Binds directly to 23S rRNA. The L1 stalk is quite mobile in the ribosome, and is involved in E site tRNA release.</text>
</comment>
<keyword evidence="4 9" id="KW-0810">Translation regulation</keyword>
<evidence type="ECO:0000313" key="10">
    <source>
        <dbReference type="EMBL" id="OGY32138.1"/>
    </source>
</evidence>
<evidence type="ECO:0000256" key="9">
    <source>
        <dbReference type="HAMAP-Rule" id="MF_01318"/>
    </source>
</evidence>
<dbReference type="PANTHER" id="PTHR36427:SF3">
    <property type="entry name" value="LARGE RIBOSOMAL SUBUNIT PROTEIN UL1M"/>
    <property type="match status" value="1"/>
</dbReference>
<dbReference type="Pfam" id="PF00687">
    <property type="entry name" value="Ribosomal_L1"/>
    <property type="match status" value="1"/>
</dbReference>
<dbReference type="Gene3D" id="3.30.190.20">
    <property type="match status" value="1"/>
</dbReference>
<dbReference type="InterPro" id="IPR005878">
    <property type="entry name" value="Ribosom_uL1_bac-type"/>
</dbReference>
<dbReference type="PIRSF" id="PIRSF002155">
    <property type="entry name" value="Ribosomal_L1"/>
    <property type="match status" value="1"/>
</dbReference>
<evidence type="ECO:0000256" key="7">
    <source>
        <dbReference type="ARBA" id="ARBA00023274"/>
    </source>
</evidence>
<dbReference type="SUPFAM" id="SSF56808">
    <property type="entry name" value="Ribosomal protein L1"/>
    <property type="match status" value="1"/>
</dbReference>
<dbReference type="EMBL" id="MHDB01000018">
    <property type="protein sequence ID" value="OGY32138.1"/>
    <property type="molecule type" value="Genomic_DNA"/>
</dbReference>
<keyword evidence="5 9" id="KW-0694">RNA-binding</keyword>
<dbReference type="InterPro" id="IPR028364">
    <property type="entry name" value="Ribosomal_uL1/biogenesis"/>
</dbReference>
<dbReference type="HAMAP" id="MF_01318_B">
    <property type="entry name" value="Ribosomal_uL1_B"/>
    <property type="match status" value="1"/>
</dbReference>
<dbReference type="GO" id="GO:0000049">
    <property type="term" value="F:tRNA binding"/>
    <property type="evidence" value="ECO:0007669"/>
    <property type="project" value="UniProtKB-KW"/>
</dbReference>
<dbReference type="PANTHER" id="PTHR36427">
    <property type="entry name" value="54S RIBOSOMAL PROTEIN L1, MITOCHONDRIAL"/>
    <property type="match status" value="1"/>
</dbReference>
<comment type="function">
    <text evidence="9">Protein L1 is also a translational repressor protein, it controls the translation of the L11 operon by binding to its mRNA.</text>
</comment>
<accession>A0A1G1WWK6</accession>
<evidence type="ECO:0000256" key="2">
    <source>
        <dbReference type="ARBA" id="ARBA00022491"/>
    </source>
</evidence>
<evidence type="ECO:0000256" key="6">
    <source>
        <dbReference type="ARBA" id="ARBA00022980"/>
    </source>
</evidence>
<dbReference type="GO" id="GO:0006417">
    <property type="term" value="P:regulation of translation"/>
    <property type="evidence" value="ECO:0007669"/>
    <property type="project" value="UniProtKB-KW"/>
</dbReference>
<evidence type="ECO:0000256" key="8">
    <source>
        <dbReference type="ARBA" id="ARBA00035241"/>
    </source>
</evidence>
<evidence type="ECO:0000256" key="5">
    <source>
        <dbReference type="ARBA" id="ARBA00022884"/>
    </source>
</evidence>
<dbReference type="Proteomes" id="UP000177718">
    <property type="component" value="Unassembled WGS sequence"/>
</dbReference>
<dbReference type="AlphaFoldDB" id="A0A1G1WWK6"/>
<dbReference type="GO" id="GO:0003735">
    <property type="term" value="F:structural constituent of ribosome"/>
    <property type="evidence" value="ECO:0007669"/>
    <property type="project" value="InterPro"/>
</dbReference>
<protein>
    <recommendedName>
        <fullName evidence="8 9">Large ribosomal subunit protein uL1</fullName>
    </recommendedName>
</protein>
<dbReference type="InterPro" id="IPR023674">
    <property type="entry name" value="Ribosomal_uL1-like"/>
</dbReference>
<dbReference type="InterPro" id="IPR002143">
    <property type="entry name" value="Ribosomal_uL1"/>
</dbReference>
<keyword evidence="2 9" id="KW-0678">Repressor</keyword>
<organism evidence="10 11">
    <name type="scientific">Candidatus Woykebacteria bacterium RIFCSPLOWO2_01_FULL_43_14</name>
    <dbReference type="NCBI Taxonomy" id="1802605"/>
    <lineage>
        <taxon>Bacteria</taxon>
        <taxon>Candidatus Woykeibacteriota</taxon>
    </lineage>
</organism>
<gene>
    <name evidence="9" type="primary">rplA</name>
    <name evidence="10" type="ORF">A3A61_02765</name>
</gene>
<evidence type="ECO:0000256" key="1">
    <source>
        <dbReference type="ARBA" id="ARBA00010531"/>
    </source>
</evidence>
<keyword evidence="3 9" id="KW-0699">rRNA-binding</keyword>
<evidence type="ECO:0000256" key="4">
    <source>
        <dbReference type="ARBA" id="ARBA00022845"/>
    </source>
</evidence>
<dbReference type="InterPro" id="IPR016095">
    <property type="entry name" value="Ribosomal_uL1_3-a/b-sand"/>
</dbReference>
<evidence type="ECO:0000313" key="11">
    <source>
        <dbReference type="Proteomes" id="UP000177718"/>
    </source>
</evidence>
<dbReference type="FunFam" id="3.40.50.790:FF:000001">
    <property type="entry name" value="50S ribosomal protein L1"/>
    <property type="match status" value="1"/>
</dbReference>
<dbReference type="Gene3D" id="3.40.50.790">
    <property type="match status" value="1"/>
</dbReference>